<dbReference type="InterPro" id="IPR050250">
    <property type="entry name" value="Macrolide_Exporter_MacB"/>
</dbReference>
<accession>A0A542YJU0</accession>
<feature type="transmembrane region" description="Helical" evidence="7">
    <location>
        <begin position="368"/>
        <end position="396"/>
    </location>
</feature>
<dbReference type="GO" id="GO:0022857">
    <property type="term" value="F:transmembrane transporter activity"/>
    <property type="evidence" value="ECO:0007669"/>
    <property type="project" value="TreeGrafter"/>
</dbReference>
<dbReference type="PANTHER" id="PTHR30572">
    <property type="entry name" value="MEMBRANE COMPONENT OF TRANSPORTER-RELATED"/>
    <property type="match status" value="1"/>
</dbReference>
<dbReference type="InterPro" id="IPR003838">
    <property type="entry name" value="ABC3_permease_C"/>
</dbReference>
<dbReference type="InterPro" id="IPR025857">
    <property type="entry name" value="MacB_PCD"/>
</dbReference>
<proteinExistence type="inferred from homology"/>
<organism evidence="10 11">
    <name type="scientific">Homoserinimonas aerilata</name>
    <dbReference type="NCBI Taxonomy" id="1162970"/>
    <lineage>
        <taxon>Bacteria</taxon>
        <taxon>Bacillati</taxon>
        <taxon>Actinomycetota</taxon>
        <taxon>Actinomycetes</taxon>
        <taxon>Micrococcales</taxon>
        <taxon>Microbacteriaceae</taxon>
        <taxon>Homoserinimonas</taxon>
    </lineage>
</organism>
<evidence type="ECO:0000256" key="7">
    <source>
        <dbReference type="SAM" id="Phobius"/>
    </source>
</evidence>
<comment type="subcellular location">
    <subcellularLocation>
        <location evidence="1">Cell membrane</location>
        <topology evidence="1">Multi-pass membrane protein</topology>
    </subcellularLocation>
</comment>
<feature type="transmembrane region" description="Helical" evidence="7">
    <location>
        <begin position="26"/>
        <end position="49"/>
    </location>
</feature>
<evidence type="ECO:0000256" key="1">
    <source>
        <dbReference type="ARBA" id="ARBA00004651"/>
    </source>
</evidence>
<feature type="domain" description="MacB-like periplasmic core" evidence="9">
    <location>
        <begin position="26"/>
        <end position="199"/>
    </location>
</feature>
<evidence type="ECO:0000259" key="8">
    <source>
        <dbReference type="Pfam" id="PF02687"/>
    </source>
</evidence>
<evidence type="ECO:0000313" key="10">
    <source>
        <dbReference type="EMBL" id="TQL48376.1"/>
    </source>
</evidence>
<dbReference type="EMBL" id="VFOM01000001">
    <property type="protein sequence ID" value="TQL48376.1"/>
    <property type="molecule type" value="Genomic_DNA"/>
</dbReference>
<dbReference type="Pfam" id="PF12704">
    <property type="entry name" value="MacB_PCD"/>
    <property type="match status" value="1"/>
</dbReference>
<gene>
    <name evidence="10" type="ORF">FB562_1470</name>
</gene>
<comment type="similarity">
    <text evidence="6">Belongs to the ABC-4 integral membrane protein family.</text>
</comment>
<dbReference type="PANTHER" id="PTHR30572:SF4">
    <property type="entry name" value="ABC TRANSPORTER PERMEASE YTRF"/>
    <property type="match status" value="1"/>
</dbReference>
<name>A0A542YJU0_9MICO</name>
<evidence type="ECO:0000256" key="5">
    <source>
        <dbReference type="ARBA" id="ARBA00023136"/>
    </source>
</evidence>
<keyword evidence="5 7" id="KW-0472">Membrane</keyword>
<evidence type="ECO:0000256" key="6">
    <source>
        <dbReference type="ARBA" id="ARBA00038076"/>
    </source>
</evidence>
<reference evidence="10 11" key="1">
    <citation type="submission" date="2019-06" db="EMBL/GenBank/DDBJ databases">
        <title>Sequencing the genomes of 1000 actinobacteria strains.</title>
        <authorList>
            <person name="Klenk H.-P."/>
        </authorList>
    </citation>
    <scope>NUCLEOTIDE SEQUENCE [LARGE SCALE GENOMIC DNA]</scope>
    <source>
        <strain evidence="10 11">DSM 26477</strain>
    </source>
</reference>
<sequence length="406" mass="43105">MRFLTGFVGAVSEAWAELRIHRTRVMLSLIGVGVAVTAITTVVGLGGMVQQSTTESMERSSGRPATLMISAFNPQTGEQASGDSLREAFDAVVERYQISHAGANRWATLYAQFSDGVAPVETQGVDVAFGTMHRVRVSDGAWFSDYDEQRLAPALVVNELFYERIGSPDLRTHPTISLVGDSAGTAVIIGVMPAEPWETSPRSFILNTAFERISSAAAIAGAAPSFELWVPPELADELTSLIQRDTAGALGEGFQVDVSRNDYAAYNSMDPLLPLRLLVGGVAGLVLLLGALGLVNISLVTVRQRIREIGIRRSFGATAGRVFFSVMMESVVASFAAGVIGVIIAILIVRNPWVQEQLAQGIMDVPPFPIEAALLGLGAATAVGALAGLLPALVAVRVKVIDAIRF</sequence>
<protein>
    <submittedName>
        <fullName evidence="10">Putative ABC transport system permease protein</fullName>
    </submittedName>
</protein>
<evidence type="ECO:0000313" key="11">
    <source>
        <dbReference type="Proteomes" id="UP000317998"/>
    </source>
</evidence>
<dbReference type="RefSeq" id="WP_141880489.1">
    <property type="nucleotide sequence ID" value="NZ_VFOM01000001.1"/>
</dbReference>
<evidence type="ECO:0000256" key="4">
    <source>
        <dbReference type="ARBA" id="ARBA00022989"/>
    </source>
</evidence>
<feature type="transmembrane region" description="Helical" evidence="7">
    <location>
        <begin position="277"/>
        <end position="302"/>
    </location>
</feature>
<feature type="transmembrane region" description="Helical" evidence="7">
    <location>
        <begin position="322"/>
        <end position="348"/>
    </location>
</feature>
<feature type="domain" description="ABC3 transporter permease C-terminal" evidence="8">
    <location>
        <begin position="282"/>
        <end position="397"/>
    </location>
</feature>
<evidence type="ECO:0000259" key="9">
    <source>
        <dbReference type="Pfam" id="PF12704"/>
    </source>
</evidence>
<dbReference type="Proteomes" id="UP000317998">
    <property type="component" value="Unassembled WGS sequence"/>
</dbReference>
<dbReference type="GO" id="GO:0005886">
    <property type="term" value="C:plasma membrane"/>
    <property type="evidence" value="ECO:0007669"/>
    <property type="project" value="UniProtKB-SubCell"/>
</dbReference>
<comment type="caution">
    <text evidence="10">The sequence shown here is derived from an EMBL/GenBank/DDBJ whole genome shotgun (WGS) entry which is preliminary data.</text>
</comment>
<dbReference type="OrthoDB" id="3510103at2"/>
<keyword evidence="2" id="KW-1003">Cell membrane</keyword>
<evidence type="ECO:0000256" key="2">
    <source>
        <dbReference type="ARBA" id="ARBA00022475"/>
    </source>
</evidence>
<dbReference type="Pfam" id="PF02687">
    <property type="entry name" value="FtsX"/>
    <property type="match status" value="1"/>
</dbReference>
<keyword evidence="4 7" id="KW-1133">Transmembrane helix</keyword>
<dbReference type="AlphaFoldDB" id="A0A542YJU0"/>
<evidence type="ECO:0000256" key="3">
    <source>
        <dbReference type="ARBA" id="ARBA00022692"/>
    </source>
</evidence>
<keyword evidence="3 7" id="KW-0812">Transmembrane</keyword>
<keyword evidence="11" id="KW-1185">Reference proteome</keyword>